<feature type="domain" description="YSIRK Gram-positive signal peptide" evidence="6">
    <location>
        <begin position="16"/>
        <end position="37"/>
    </location>
</feature>
<evidence type="ECO:0000259" key="6">
    <source>
        <dbReference type="Pfam" id="PF04650"/>
    </source>
</evidence>
<dbReference type="AlphaFoldDB" id="A0A4M3K1E0"/>
<feature type="compositionally biased region" description="Basic and acidic residues" evidence="3">
    <location>
        <begin position="106"/>
        <end position="119"/>
    </location>
</feature>
<dbReference type="NCBIfam" id="TIGR01168">
    <property type="entry name" value="YSIRK_signal"/>
    <property type="match status" value="1"/>
</dbReference>
<sequence>MKQKYEGKHKGEKVFRYSIRKYHFGAASVAVAALMFFANGTVQAQTPEISPATESGTTKTSALVSDSSGGGSKELSEKTPDTDPGEPEQSSQGNQKPQEASDENQSLEKDSEEGKKESQAETSHPTVDKSLADQTVNAEIPQPRTLKNKQSDYDPIPLGDDEDDEDDIDEQFSEMPVTTIQPRSPHPVTSRAVQVDTTAPKVSLGQTILPTSESAATTPLYRILQGQSFAPKLKVWDDSGTIQRLDIIGAPNGVTKHGFGTDFQEQTTAREDTPYSGSTLTGAVTDNKSLGIHIARITVSDKTGNATTYYLKYEVYPPTVEAKQGRFGQVKDKNLIDGDAPSNYIKFKNANGQEVQKPSRVDVAWVEKPRTDEPGLSKTGRIKITYHLTSEIGAEVRQEKFVTINTPVYYATLTQNRYTATYGGEFINRRNPTDARRYINYNGGPHFSLRELRAYWENSSGASGQRFASSIRGWSTNYLGKKIEKLMVRYPSNDGKFRGDDDYSERYEILTGTFVVKPVKPSIQTSIGKVGQDRVTVNNVNSGTTVVVYDMANPNSPLEIGRVTVPKEGNHTIKDNVQLTLASGQTFRKNQKIATRVIYEIDNQNERVASDFSETLTVDVDKSGVSAKQQELEQALGQQVSTDGKTEDSKRAYEQAKEKVRQAIEKAKQVQQDGGATEAKVTEAENALTQAKAELETAKNGLTDVDKSGVSAKQQELEQALGQQVSTDGKTEDSKRAYEQAKEKVRQAIEKAKQVQQDGGATEAKVTEAENALTQAKAELETAKNGLTDVDKSGSQTPASPSDPAQSGTSPVTPPSATRNRRTPPRRSRRSVGFVGNSQTGTTPSAVDKSQLQILVEDLERRLKELAGLSPEVLEEAQRILGEAQAALANEDLTAQELTNLLAKVRQALNSLQAGTSADKSQFASSSNKEAESAKEAKNATEVPLYGVLGAAVLSLLGALLFAVARKKSSQLDKLSRELNQLVVELEARNKDKKGLNKAKKLADEARLYVDSQQKDPQKEAELISEIKTVLSQLKEEV</sequence>
<organism evidence="7 8">
    <name type="scientific">Streptococcus pneumoniae</name>
    <dbReference type="NCBI Taxonomy" id="1313"/>
    <lineage>
        <taxon>Bacteria</taxon>
        <taxon>Bacillati</taxon>
        <taxon>Bacillota</taxon>
        <taxon>Bacilli</taxon>
        <taxon>Lactobacillales</taxon>
        <taxon>Streptococcaceae</taxon>
        <taxon>Streptococcus</taxon>
    </lineage>
</organism>
<feature type="region of interest" description="Disordered" evidence="3">
    <location>
        <begin position="709"/>
        <end position="743"/>
    </location>
</feature>
<feature type="transmembrane region" description="Helical" evidence="4">
    <location>
        <begin position="943"/>
        <end position="965"/>
    </location>
</feature>
<keyword evidence="4" id="KW-0812">Transmembrane</keyword>
<evidence type="ECO:0000256" key="4">
    <source>
        <dbReference type="SAM" id="Phobius"/>
    </source>
</evidence>
<feature type="region of interest" description="Disordered" evidence="3">
    <location>
        <begin position="782"/>
        <end position="849"/>
    </location>
</feature>
<evidence type="ECO:0000313" key="7">
    <source>
        <dbReference type="EMBL" id="VRI37714.1"/>
    </source>
</evidence>
<keyword evidence="4" id="KW-1133">Transmembrane helix</keyword>
<accession>A0A4M3K1E0</accession>
<dbReference type="Pfam" id="PF07554">
    <property type="entry name" value="FIVAR"/>
    <property type="match status" value="3"/>
</dbReference>
<feature type="compositionally biased region" description="Polar residues" evidence="3">
    <location>
        <begin position="836"/>
        <end position="849"/>
    </location>
</feature>
<feature type="region of interest" description="Disordered" evidence="3">
    <location>
        <begin position="48"/>
        <end position="167"/>
    </location>
</feature>
<evidence type="ECO:0000256" key="5">
    <source>
        <dbReference type="SAM" id="SignalP"/>
    </source>
</evidence>
<keyword evidence="1 5" id="KW-0732">Signal</keyword>
<feature type="chain" id="PRO_5020616943" evidence="5">
    <location>
        <begin position="45"/>
        <end position="1038"/>
    </location>
</feature>
<keyword evidence="4" id="KW-0472">Membrane</keyword>
<feature type="compositionally biased region" description="Basic and acidic residues" evidence="3">
    <location>
        <begin position="729"/>
        <end position="743"/>
    </location>
</feature>
<evidence type="ECO:0000256" key="2">
    <source>
        <dbReference type="SAM" id="Coils"/>
    </source>
</evidence>
<feature type="coiled-coil region" evidence="2">
    <location>
        <begin position="965"/>
        <end position="992"/>
    </location>
</feature>
<gene>
    <name evidence="7" type="primary">ebh_2</name>
    <name evidence="7" type="ORF">SAMEA3381574_01843</name>
</gene>
<evidence type="ECO:0000256" key="3">
    <source>
        <dbReference type="SAM" id="MobiDB-lite"/>
    </source>
</evidence>
<evidence type="ECO:0000313" key="8">
    <source>
        <dbReference type="Proteomes" id="UP000304540"/>
    </source>
</evidence>
<reference evidence="7 8" key="1">
    <citation type="submission" date="2019-04" db="EMBL/GenBank/DDBJ databases">
        <authorList>
            <consortium name="Pathogen Informatics"/>
        </authorList>
    </citation>
    <scope>NUCLEOTIDE SEQUENCE [LARGE SCALE GENOMIC DNA]</scope>
    <source>
        <strain evidence="7 8">GPSC232</strain>
    </source>
</reference>
<protein>
    <submittedName>
        <fullName evidence="7">Surface anchored protein</fullName>
    </submittedName>
</protein>
<proteinExistence type="predicted"/>
<dbReference type="Pfam" id="PF04650">
    <property type="entry name" value="YSIRK_signal"/>
    <property type="match status" value="1"/>
</dbReference>
<dbReference type="EMBL" id="CABABW010000022">
    <property type="protein sequence ID" value="VRI37714.1"/>
    <property type="molecule type" value="Genomic_DNA"/>
</dbReference>
<feature type="compositionally biased region" description="Polar residues" evidence="3">
    <location>
        <begin position="793"/>
        <end position="811"/>
    </location>
</feature>
<feature type="compositionally biased region" description="Basic residues" evidence="3">
    <location>
        <begin position="819"/>
        <end position="830"/>
    </location>
</feature>
<dbReference type="InterPro" id="IPR005877">
    <property type="entry name" value="YSIRK_signal_dom"/>
</dbReference>
<evidence type="ECO:0000256" key="1">
    <source>
        <dbReference type="ARBA" id="ARBA00022729"/>
    </source>
</evidence>
<name>A0A4M3K1E0_STREE</name>
<feature type="coiled-coil region" evidence="2">
    <location>
        <begin position="646"/>
        <end position="701"/>
    </location>
</feature>
<feature type="compositionally biased region" description="Polar residues" evidence="3">
    <location>
        <begin position="88"/>
        <end position="98"/>
    </location>
</feature>
<dbReference type="Gene3D" id="2.60.40.4140">
    <property type="match status" value="1"/>
</dbReference>
<dbReference type="Proteomes" id="UP000304540">
    <property type="component" value="Unassembled WGS sequence"/>
</dbReference>
<feature type="signal peptide" evidence="5">
    <location>
        <begin position="1"/>
        <end position="44"/>
    </location>
</feature>
<keyword evidence="2" id="KW-0175">Coiled coil</keyword>
<feature type="compositionally biased region" description="Polar residues" evidence="3">
    <location>
        <begin position="48"/>
        <end position="66"/>
    </location>
</feature>
<feature type="region of interest" description="Disordered" evidence="3">
    <location>
        <begin position="916"/>
        <end position="937"/>
    </location>
</feature>